<dbReference type="HOGENOM" id="CLU_2119581_0_0_14"/>
<dbReference type="AlphaFoldDB" id="W0GQ79"/>
<evidence type="ECO:0000313" key="3">
    <source>
        <dbReference type="Proteomes" id="UP000019260"/>
    </source>
</evidence>
<protein>
    <submittedName>
        <fullName evidence="2">Uncharacterized protein</fullName>
    </submittedName>
</protein>
<dbReference type="STRING" id="838561.P344_01465"/>
<evidence type="ECO:0000313" key="2">
    <source>
        <dbReference type="EMBL" id="AHI57658.1"/>
    </source>
</evidence>
<dbReference type="Proteomes" id="UP000019260">
    <property type="component" value="Chromosome"/>
</dbReference>
<keyword evidence="3" id="KW-1185">Reference proteome</keyword>
<keyword evidence="1" id="KW-0812">Transmembrane</keyword>
<dbReference type="EMBL" id="CP006720">
    <property type="protein sequence ID" value="AHI57658.1"/>
    <property type="molecule type" value="Genomic_DNA"/>
</dbReference>
<keyword evidence="1" id="KW-0472">Membrane</keyword>
<reference evidence="2 3" key="1">
    <citation type="submission" date="2013-09" db="EMBL/GenBank/DDBJ databases">
        <title>Complete genome sequence of Spiroplasma mirum suckling mouse cataract agent.</title>
        <authorList>
            <person name="Landry C.A."/>
            <person name="Bastian F.O."/>
            <person name="Thune R.L."/>
        </authorList>
    </citation>
    <scope>NUCLEOTIDE SEQUENCE [LARGE SCALE GENOMIC DNA]</scope>
    <source>
        <strain evidence="2 3">SMCA</strain>
    </source>
</reference>
<keyword evidence="1" id="KW-1133">Transmembrane helix</keyword>
<name>W0GQ79_9MOLU</name>
<gene>
    <name evidence="2" type="ORF">P344_01465</name>
</gene>
<dbReference type="KEGG" id="smir:SMM_0240"/>
<proteinExistence type="predicted"/>
<accession>W0GQ79</accession>
<dbReference type="KEGG" id="smia:P344_01465"/>
<evidence type="ECO:0000256" key="1">
    <source>
        <dbReference type="SAM" id="Phobius"/>
    </source>
</evidence>
<organism evidence="2 3">
    <name type="scientific">Spiroplasma mirum ATCC 29335</name>
    <dbReference type="NCBI Taxonomy" id="838561"/>
    <lineage>
        <taxon>Bacteria</taxon>
        <taxon>Bacillati</taxon>
        <taxon>Mycoplasmatota</taxon>
        <taxon>Mollicutes</taxon>
        <taxon>Entomoplasmatales</taxon>
        <taxon>Spiroplasmataceae</taxon>
        <taxon>Spiroplasma</taxon>
    </lineage>
</organism>
<sequence>MVKAWNSLLQNQVIINNFNQQFKTMGVDISLRMGLQSGQMLISGDTKNYLKLSGEEIKEDNDHITITEIYLVIFLINFVRLYLKFQQIIFYYPLVKKIMLKLRILKITVMIIVI</sequence>
<feature type="transmembrane region" description="Helical" evidence="1">
    <location>
        <begin position="69"/>
        <end position="94"/>
    </location>
</feature>